<accession>A0A937W0S0</accession>
<dbReference type="GO" id="GO:0005737">
    <property type="term" value="C:cytoplasm"/>
    <property type="evidence" value="ECO:0007669"/>
    <property type="project" value="UniProtKB-SubCell"/>
</dbReference>
<dbReference type="PRINTS" id="PR01438">
    <property type="entry name" value="UNVRSLSTRESS"/>
</dbReference>
<gene>
    <name evidence="4" type="ORF">FJZ47_13295</name>
</gene>
<name>A0A937W0S0_UNCTE</name>
<keyword evidence="2" id="KW-0963">Cytoplasm</keyword>
<evidence type="ECO:0000259" key="3">
    <source>
        <dbReference type="Pfam" id="PF00582"/>
    </source>
</evidence>
<dbReference type="CDD" id="cd00293">
    <property type="entry name" value="USP-like"/>
    <property type="match status" value="1"/>
</dbReference>
<evidence type="ECO:0000313" key="4">
    <source>
        <dbReference type="EMBL" id="MBM3224764.1"/>
    </source>
</evidence>
<dbReference type="Pfam" id="PF00582">
    <property type="entry name" value="Usp"/>
    <property type="match status" value="1"/>
</dbReference>
<comment type="subcellular location">
    <subcellularLocation>
        <location evidence="2">Cytoplasm</location>
    </subcellularLocation>
</comment>
<comment type="similarity">
    <text evidence="1 2">Belongs to the universal stress protein A family.</text>
</comment>
<evidence type="ECO:0000313" key="5">
    <source>
        <dbReference type="Proteomes" id="UP000712673"/>
    </source>
</evidence>
<organism evidence="4 5">
    <name type="scientific">Tectimicrobiota bacterium</name>
    <dbReference type="NCBI Taxonomy" id="2528274"/>
    <lineage>
        <taxon>Bacteria</taxon>
        <taxon>Pseudomonadati</taxon>
        <taxon>Nitrospinota/Tectimicrobiota group</taxon>
        <taxon>Candidatus Tectimicrobiota</taxon>
    </lineage>
</organism>
<dbReference type="PANTHER" id="PTHR46268:SF6">
    <property type="entry name" value="UNIVERSAL STRESS PROTEIN UP12"/>
    <property type="match status" value="1"/>
</dbReference>
<dbReference type="PIRSF" id="PIRSF006276">
    <property type="entry name" value="UspA"/>
    <property type="match status" value="1"/>
</dbReference>
<evidence type="ECO:0000256" key="1">
    <source>
        <dbReference type="ARBA" id="ARBA00008791"/>
    </source>
</evidence>
<dbReference type="InterPro" id="IPR006015">
    <property type="entry name" value="Universal_stress_UspA"/>
</dbReference>
<dbReference type="PANTHER" id="PTHR46268">
    <property type="entry name" value="STRESS RESPONSE PROTEIN NHAX"/>
    <property type="match status" value="1"/>
</dbReference>
<dbReference type="AlphaFoldDB" id="A0A937W0S0"/>
<evidence type="ECO:0000256" key="2">
    <source>
        <dbReference type="PIRNR" id="PIRNR006276"/>
    </source>
</evidence>
<protein>
    <recommendedName>
        <fullName evidence="2">Universal stress protein</fullName>
    </recommendedName>
</protein>
<comment type="caution">
    <text evidence="4">The sequence shown here is derived from an EMBL/GenBank/DDBJ whole genome shotgun (WGS) entry which is preliminary data.</text>
</comment>
<dbReference type="InterPro" id="IPR006016">
    <property type="entry name" value="UspA"/>
</dbReference>
<dbReference type="EMBL" id="VGLS01000400">
    <property type="protein sequence ID" value="MBM3224764.1"/>
    <property type="molecule type" value="Genomic_DNA"/>
</dbReference>
<sequence>MVMAAQHFLVPIDFSEYANQALDYALTLAGKLDAQITLLHVIQSLPLGGADMGVALPYAYLQDLEAEIMQNMEAYRAKVVNAGLEADITVVHGVPFHEILETAKTHKVDLIIMGTHGRTGLQHVLLGSVAEKVVRLAPCPVLVVRQPTVVPVL</sequence>
<feature type="domain" description="UspA" evidence="3">
    <location>
        <begin position="6"/>
        <end position="145"/>
    </location>
</feature>
<dbReference type="Proteomes" id="UP000712673">
    <property type="component" value="Unassembled WGS sequence"/>
</dbReference>
<proteinExistence type="inferred from homology"/>
<dbReference type="Gene3D" id="3.40.50.620">
    <property type="entry name" value="HUPs"/>
    <property type="match status" value="1"/>
</dbReference>
<reference evidence="4" key="1">
    <citation type="submission" date="2019-03" db="EMBL/GenBank/DDBJ databases">
        <title>Lake Tanganyika Metagenome-Assembled Genomes (MAGs).</title>
        <authorList>
            <person name="Tran P."/>
        </authorList>
    </citation>
    <scope>NUCLEOTIDE SEQUENCE</scope>
    <source>
        <strain evidence="4">K_DeepCast_65m_m2_066</strain>
    </source>
</reference>
<dbReference type="SUPFAM" id="SSF52402">
    <property type="entry name" value="Adenine nucleotide alpha hydrolases-like"/>
    <property type="match status" value="1"/>
</dbReference>
<dbReference type="InterPro" id="IPR014729">
    <property type="entry name" value="Rossmann-like_a/b/a_fold"/>
</dbReference>